<dbReference type="InterPro" id="IPR003594">
    <property type="entry name" value="HATPase_dom"/>
</dbReference>
<dbReference type="EMBL" id="BOSE01000002">
    <property type="protein sequence ID" value="GIP15922.1"/>
    <property type="molecule type" value="Genomic_DNA"/>
</dbReference>
<dbReference type="PANTHER" id="PTHR34220:SF7">
    <property type="entry name" value="SENSOR HISTIDINE KINASE YPDA"/>
    <property type="match status" value="1"/>
</dbReference>
<organism evidence="10 11">
    <name type="scientific">Paenibacillus montaniterrae</name>
    <dbReference type="NCBI Taxonomy" id="429341"/>
    <lineage>
        <taxon>Bacteria</taxon>
        <taxon>Bacillati</taxon>
        <taxon>Bacillota</taxon>
        <taxon>Bacilli</taxon>
        <taxon>Bacillales</taxon>
        <taxon>Paenibacillaceae</taxon>
        <taxon>Paenibacillus</taxon>
    </lineage>
</organism>
<evidence type="ECO:0000256" key="6">
    <source>
        <dbReference type="ARBA" id="ARBA00023136"/>
    </source>
</evidence>
<feature type="domain" description="HAMP" evidence="9">
    <location>
        <begin position="321"/>
        <end position="373"/>
    </location>
</feature>
<feature type="coiled-coil region" evidence="7">
    <location>
        <begin position="361"/>
        <end position="388"/>
    </location>
</feature>
<dbReference type="CDD" id="cd06225">
    <property type="entry name" value="HAMP"/>
    <property type="match status" value="1"/>
</dbReference>
<keyword evidence="3" id="KW-0597">Phosphoprotein</keyword>
<gene>
    <name evidence="10" type="ORF">J40TS1_15640</name>
</gene>
<dbReference type="InterPro" id="IPR010559">
    <property type="entry name" value="Sig_transdc_His_kin_internal"/>
</dbReference>
<dbReference type="SMART" id="SM00304">
    <property type="entry name" value="HAMP"/>
    <property type="match status" value="1"/>
</dbReference>
<feature type="transmembrane region" description="Helical" evidence="8">
    <location>
        <begin position="12"/>
        <end position="36"/>
    </location>
</feature>
<dbReference type="SUPFAM" id="SSF158472">
    <property type="entry name" value="HAMP domain-like"/>
    <property type="match status" value="1"/>
</dbReference>
<evidence type="ECO:0000259" key="9">
    <source>
        <dbReference type="PROSITE" id="PS50885"/>
    </source>
</evidence>
<evidence type="ECO:0000256" key="3">
    <source>
        <dbReference type="ARBA" id="ARBA00022553"/>
    </source>
</evidence>
<keyword evidence="8" id="KW-1133">Transmembrane helix</keyword>
<dbReference type="SUPFAM" id="SSF55874">
    <property type="entry name" value="ATPase domain of HSP90 chaperone/DNA topoisomerase II/histidine kinase"/>
    <property type="match status" value="1"/>
</dbReference>
<comment type="subcellular location">
    <subcellularLocation>
        <location evidence="1">Cell membrane</location>
        <topology evidence="1">Multi-pass membrane protein</topology>
    </subcellularLocation>
</comment>
<dbReference type="AlphaFoldDB" id="A0A920CTI1"/>
<name>A0A920CTI1_9BACL</name>
<dbReference type="Pfam" id="PF02518">
    <property type="entry name" value="HATPase_c"/>
    <property type="match status" value="1"/>
</dbReference>
<dbReference type="InterPro" id="IPR003660">
    <property type="entry name" value="HAMP_dom"/>
</dbReference>
<evidence type="ECO:0000256" key="4">
    <source>
        <dbReference type="ARBA" id="ARBA00022679"/>
    </source>
</evidence>
<dbReference type="GO" id="GO:0000155">
    <property type="term" value="F:phosphorelay sensor kinase activity"/>
    <property type="evidence" value="ECO:0007669"/>
    <property type="project" value="InterPro"/>
</dbReference>
<accession>A0A920CTI1</accession>
<dbReference type="SMART" id="SM00387">
    <property type="entry name" value="HATPase_c"/>
    <property type="match status" value="1"/>
</dbReference>
<keyword evidence="6 8" id="KW-0472">Membrane</keyword>
<keyword evidence="4" id="KW-0808">Transferase</keyword>
<proteinExistence type="predicted"/>
<evidence type="ECO:0000313" key="10">
    <source>
        <dbReference type="EMBL" id="GIP15922.1"/>
    </source>
</evidence>
<keyword evidence="2" id="KW-1003">Cell membrane</keyword>
<evidence type="ECO:0000256" key="7">
    <source>
        <dbReference type="SAM" id="Coils"/>
    </source>
</evidence>
<dbReference type="PANTHER" id="PTHR34220">
    <property type="entry name" value="SENSOR HISTIDINE KINASE YPDA"/>
    <property type="match status" value="1"/>
</dbReference>
<feature type="transmembrane region" description="Helical" evidence="8">
    <location>
        <begin position="301"/>
        <end position="320"/>
    </location>
</feature>
<dbReference type="InterPro" id="IPR036890">
    <property type="entry name" value="HATPase_C_sf"/>
</dbReference>
<keyword evidence="8" id="KW-0812">Transmembrane</keyword>
<dbReference type="Pfam" id="PF00672">
    <property type="entry name" value="HAMP"/>
    <property type="match status" value="1"/>
</dbReference>
<keyword evidence="7" id="KW-0175">Coiled coil</keyword>
<dbReference type="InterPro" id="IPR050640">
    <property type="entry name" value="Bact_2-comp_sensor_kinase"/>
</dbReference>
<comment type="caution">
    <text evidence="10">The sequence shown here is derived from an EMBL/GenBank/DDBJ whole genome shotgun (WGS) entry which is preliminary data.</text>
</comment>
<keyword evidence="11" id="KW-1185">Reference proteome</keyword>
<dbReference type="Gene3D" id="3.30.565.10">
    <property type="entry name" value="Histidine kinase-like ATPase, C-terminal domain"/>
    <property type="match status" value="1"/>
</dbReference>
<reference evidence="10" key="1">
    <citation type="submission" date="2021-03" db="EMBL/GenBank/DDBJ databases">
        <title>Antimicrobial resistance genes in bacteria isolated from Japanese honey, and their potential for conferring macrolide and lincosamide resistance in the American foulbrood pathogen Paenibacillus larvae.</title>
        <authorList>
            <person name="Okamoto M."/>
            <person name="Kumagai M."/>
            <person name="Kanamori H."/>
            <person name="Takamatsu D."/>
        </authorList>
    </citation>
    <scope>NUCLEOTIDE SEQUENCE</scope>
    <source>
        <strain evidence="10">J40TS1</strain>
    </source>
</reference>
<dbReference type="PROSITE" id="PS50885">
    <property type="entry name" value="HAMP"/>
    <property type="match status" value="1"/>
</dbReference>
<dbReference type="RefSeq" id="WP_213514182.1">
    <property type="nucleotide sequence ID" value="NZ_BOSE01000002.1"/>
</dbReference>
<evidence type="ECO:0000256" key="2">
    <source>
        <dbReference type="ARBA" id="ARBA00022475"/>
    </source>
</evidence>
<dbReference type="Pfam" id="PF06580">
    <property type="entry name" value="His_kinase"/>
    <property type="match status" value="1"/>
</dbReference>
<keyword evidence="5 10" id="KW-0418">Kinase</keyword>
<dbReference type="Proteomes" id="UP000683139">
    <property type="component" value="Unassembled WGS sequence"/>
</dbReference>
<dbReference type="Gene3D" id="6.10.340.10">
    <property type="match status" value="1"/>
</dbReference>
<dbReference type="GO" id="GO:0005886">
    <property type="term" value="C:plasma membrane"/>
    <property type="evidence" value="ECO:0007669"/>
    <property type="project" value="UniProtKB-SubCell"/>
</dbReference>
<sequence>MKNPFKKFSLQVTFFTSFIAISAVLIALLGITSYYITNREVVNETISSRILLLNEINKQIDYQLQAIEYDALVVASNPTIQHYLEEQEHSYERIQKNDEIIDLLSRFSYIKHAIHSVQLYASNSTSSAYRGASGVFAYSIIEQSPAYADIQHADSAWLGAHRIEVGDYLSINDEVISFYRKVLSASGKELGILVFNMKLSYMNELISAGSADGSRYVFDGSMRLIVEAHGEETSGVPFEQVQSELVALMEQKDASNHDVIESFGAKQLLIWNEQARTQWIAMDMIPWQSITEGSRQIQQTILLAVLICIQLAIYFALLLGRQFITPIRSLVKVMAKLKSGKMNSRVQNDYENEFGYLNGHFNSMAAEIEDLINQLNVQNQKKREAELKVLQEQMNPHFLYNTLDSMNWHAISIGANDISHMLSLLGKMMRIGLSSGKAIIPVAKEVEHLSCYVELQKIRYKHYIEFDVQIAKQLHACYIPKITLQPLVENAIIHGFHSRRKGRIDISGWIEGEQMKLRVKDNGHGFSTDSDIFASEHHGLRNVQERIQLYYGMQYGLHIESEPDAGTTVTITLPLAAEEINEQHDRKGGALHND</sequence>
<evidence type="ECO:0000313" key="11">
    <source>
        <dbReference type="Proteomes" id="UP000683139"/>
    </source>
</evidence>
<evidence type="ECO:0000256" key="1">
    <source>
        <dbReference type="ARBA" id="ARBA00004651"/>
    </source>
</evidence>
<evidence type="ECO:0000256" key="5">
    <source>
        <dbReference type="ARBA" id="ARBA00022777"/>
    </source>
</evidence>
<evidence type="ECO:0000256" key="8">
    <source>
        <dbReference type="SAM" id="Phobius"/>
    </source>
</evidence>
<protein>
    <submittedName>
        <fullName evidence="10">Histidine kinase</fullName>
    </submittedName>
</protein>